<name>A0A226E8Y9_FOLCA</name>
<keyword evidence="1" id="KW-0812">Transmembrane</keyword>
<evidence type="ECO:0000313" key="3">
    <source>
        <dbReference type="Proteomes" id="UP000198287"/>
    </source>
</evidence>
<feature type="transmembrane region" description="Helical" evidence="1">
    <location>
        <begin position="52"/>
        <end position="71"/>
    </location>
</feature>
<feature type="transmembrane region" description="Helical" evidence="1">
    <location>
        <begin position="158"/>
        <end position="179"/>
    </location>
</feature>
<reference evidence="2 3" key="1">
    <citation type="submission" date="2015-12" db="EMBL/GenBank/DDBJ databases">
        <title>The genome of Folsomia candida.</title>
        <authorList>
            <person name="Faddeeva A."/>
            <person name="Derks M.F."/>
            <person name="Anvar Y."/>
            <person name="Smit S."/>
            <person name="Van Straalen N."/>
            <person name="Roelofs D."/>
        </authorList>
    </citation>
    <scope>NUCLEOTIDE SEQUENCE [LARGE SCALE GENOMIC DNA]</scope>
    <source>
        <strain evidence="2 3">VU population</strain>
        <tissue evidence="2">Whole body</tissue>
    </source>
</reference>
<evidence type="ECO:0000313" key="2">
    <source>
        <dbReference type="EMBL" id="OXA53497.1"/>
    </source>
</evidence>
<feature type="transmembrane region" description="Helical" evidence="1">
    <location>
        <begin position="489"/>
        <end position="510"/>
    </location>
</feature>
<proteinExistence type="predicted"/>
<dbReference type="AlphaFoldDB" id="A0A226E8Y9"/>
<feature type="transmembrane region" description="Helical" evidence="1">
    <location>
        <begin position="273"/>
        <end position="292"/>
    </location>
</feature>
<organism evidence="2 3">
    <name type="scientific">Folsomia candida</name>
    <name type="common">Springtail</name>
    <dbReference type="NCBI Taxonomy" id="158441"/>
    <lineage>
        <taxon>Eukaryota</taxon>
        <taxon>Metazoa</taxon>
        <taxon>Ecdysozoa</taxon>
        <taxon>Arthropoda</taxon>
        <taxon>Hexapoda</taxon>
        <taxon>Collembola</taxon>
        <taxon>Entomobryomorpha</taxon>
        <taxon>Isotomoidea</taxon>
        <taxon>Isotomidae</taxon>
        <taxon>Proisotominae</taxon>
        <taxon>Folsomia</taxon>
    </lineage>
</organism>
<keyword evidence="3" id="KW-1185">Reference proteome</keyword>
<sequence length="703" mass="78994">MNGNNLHIKKSGKLAHTTFPPVFSFGGMIYLGFATLVKMSNPVIISIDRLTILAYKWFILMEGIYFFLFLMDILGYNDIMIQICNWADQYIEQLVEAVPAQSKILCRPDLLNYTLRLFVWAGIILPPPMVLIFVLLGMGPSETLATFIVSKSPWLHTWLPPPVMAVLKLAGFMASYFGFVISTMDLFRCFILLAIVALMAAQFCKSLVDLAEAYFDCVQSLGQQVGMQHFSIFNRIAATINKLGSFIGIMTVGIFSVGFVYVVVRMHSVIPTAFLFLCGLGVFITGYVQLLICNYSEYINDKCKTLLQKYKAGLAMVRNVRKRREMVRCIKGLQPFVLEVGIGEITLLFMDREKKVFVFKSMLDYSMDIVVSQLPRGGGFHPQSAVVDARVAAGSENATRYPTRYPQHNYPYPHGYPCGYPLPATRAAVPAQSKILCRPDLLNYTLRLFVWAGIILPPPMVLIFVLLGMGPSETLATFIVSKSPWLHTWLPPPVMAVLKLAGFMASYFGFVISTMDLFRCFILLAIVALMAAQFCKSLVDLAEAYFDCVQSLGQQVGMQHFSIFNRIAATINKLGSFIGIMTVGIFSVGFVYVVVRMHSVIPTAFLFLCGLGVFITGYVQLLICNYSEYINDKCKTLLQKYKAGLAMVRNVRKRREMVRCIKGLQPFVLEVGIGEITLLFMDREKKVFVFKSMLDYSMDIVVR</sequence>
<keyword evidence="1" id="KW-0472">Membrane</keyword>
<accession>A0A226E8Y9</accession>
<feature type="transmembrane region" description="Helical" evidence="1">
    <location>
        <begin position="604"/>
        <end position="623"/>
    </location>
</feature>
<feature type="transmembrane region" description="Helical" evidence="1">
    <location>
        <begin position="117"/>
        <end position="138"/>
    </location>
</feature>
<comment type="caution">
    <text evidence="2">The sequence shown here is derived from an EMBL/GenBank/DDBJ whole genome shotgun (WGS) entry which is preliminary data.</text>
</comment>
<dbReference type="Proteomes" id="UP000198287">
    <property type="component" value="Unassembled WGS sequence"/>
</dbReference>
<evidence type="ECO:0000256" key="1">
    <source>
        <dbReference type="SAM" id="Phobius"/>
    </source>
</evidence>
<feature type="transmembrane region" description="Helical" evidence="1">
    <location>
        <begin position="243"/>
        <end position="264"/>
    </location>
</feature>
<feature type="transmembrane region" description="Helical" evidence="1">
    <location>
        <begin position="574"/>
        <end position="595"/>
    </location>
</feature>
<dbReference type="EMBL" id="LNIX01000005">
    <property type="protein sequence ID" value="OXA53497.1"/>
    <property type="molecule type" value="Genomic_DNA"/>
</dbReference>
<keyword evidence="1" id="KW-1133">Transmembrane helix</keyword>
<protein>
    <submittedName>
        <fullName evidence="2">Uncharacterized protein</fullName>
    </submittedName>
</protein>
<feature type="transmembrane region" description="Helical" evidence="1">
    <location>
        <begin position="448"/>
        <end position="469"/>
    </location>
</feature>
<gene>
    <name evidence="2" type="ORF">Fcan01_10140</name>
</gene>
<feature type="transmembrane region" description="Helical" evidence="1">
    <location>
        <begin position="21"/>
        <end position="40"/>
    </location>
</feature>